<reference evidence="2 3" key="1">
    <citation type="submission" date="2021-04" db="EMBL/GenBank/DDBJ databases">
        <authorList>
            <person name="Bliznina A."/>
        </authorList>
    </citation>
    <scope>NUCLEOTIDE SEQUENCE [LARGE SCALE GENOMIC DNA]</scope>
</reference>
<gene>
    <name evidence="2" type="ORF">OKIOD_LOCUS9934</name>
</gene>
<evidence type="ECO:0000313" key="3">
    <source>
        <dbReference type="Proteomes" id="UP001158576"/>
    </source>
</evidence>
<proteinExistence type="predicted"/>
<feature type="region of interest" description="Disordered" evidence="1">
    <location>
        <begin position="1"/>
        <end position="55"/>
    </location>
</feature>
<keyword evidence="3" id="KW-1185">Reference proteome</keyword>
<dbReference type="Proteomes" id="UP001158576">
    <property type="component" value="Chromosome 1"/>
</dbReference>
<sequence>MDVTKKKDETMMVITREEKNDDSDSGLDSCSIDSQRNSSEESSPAQSPKLSEKKEVLTQAPVKLIKQSVKLEEIRSTWTGRRRRVPRLGVSALSSKPKMGAENFSNKKLFHISSKEKQYKSN</sequence>
<accession>A0ABN7SNT4</accession>
<evidence type="ECO:0000313" key="2">
    <source>
        <dbReference type="EMBL" id="CAG5104263.1"/>
    </source>
</evidence>
<dbReference type="EMBL" id="OU015566">
    <property type="protein sequence ID" value="CAG5104263.1"/>
    <property type="molecule type" value="Genomic_DNA"/>
</dbReference>
<name>A0ABN7SNT4_OIKDI</name>
<evidence type="ECO:0000256" key="1">
    <source>
        <dbReference type="SAM" id="MobiDB-lite"/>
    </source>
</evidence>
<organism evidence="2 3">
    <name type="scientific">Oikopleura dioica</name>
    <name type="common">Tunicate</name>
    <dbReference type="NCBI Taxonomy" id="34765"/>
    <lineage>
        <taxon>Eukaryota</taxon>
        <taxon>Metazoa</taxon>
        <taxon>Chordata</taxon>
        <taxon>Tunicata</taxon>
        <taxon>Appendicularia</taxon>
        <taxon>Copelata</taxon>
        <taxon>Oikopleuridae</taxon>
        <taxon>Oikopleura</taxon>
    </lineage>
</organism>
<feature type="compositionally biased region" description="Polar residues" evidence="1">
    <location>
        <begin position="26"/>
        <end position="49"/>
    </location>
</feature>
<feature type="compositionally biased region" description="Basic and acidic residues" evidence="1">
    <location>
        <begin position="1"/>
        <end position="19"/>
    </location>
</feature>
<protein>
    <submittedName>
        <fullName evidence="2">Oidioi.mRNA.OKI2018_I69.chr1.g1169.t1.cds</fullName>
    </submittedName>
</protein>